<dbReference type="OrthoDB" id="662521at2759"/>
<dbReference type="Gramene" id="TraesCS7B02G498500.1">
    <property type="protein sequence ID" value="TraesCS7B02G498500.1.cds1"/>
    <property type="gene ID" value="TraesCS7B02G498500"/>
</dbReference>
<evidence type="ECO:0000259" key="1">
    <source>
        <dbReference type="Pfam" id="PF23635"/>
    </source>
</evidence>
<feature type="domain" description="F-box protein AT5G49610-like beta-propeller" evidence="1">
    <location>
        <begin position="25"/>
        <end position="291"/>
    </location>
</feature>
<dbReference type="Gramene" id="TraesCS7B03G1318400.1">
    <property type="protein sequence ID" value="TraesCS7B03G1318400.1.CDS1"/>
    <property type="gene ID" value="TraesCS7B03G1318400"/>
</dbReference>
<dbReference type="InterPro" id="IPR056594">
    <property type="entry name" value="AT5G49610-like_b-prop"/>
</dbReference>
<dbReference type="Proteomes" id="UP000019116">
    <property type="component" value="Chromosome 7B"/>
</dbReference>
<dbReference type="EnsemblPlants" id="TraesCS7B02G498500.1">
    <property type="protein sequence ID" value="TraesCS7B02G498500.1.cds1"/>
    <property type="gene ID" value="TraesCS7B02G498500"/>
</dbReference>
<dbReference type="OMA" id="FIWVTEN"/>
<proteinExistence type="predicted"/>
<evidence type="ECO:0000313" key="2">
    <source>
        <dbReference type="EnsemblPlants" id="TraesCS7B02G498500.1.cds1"/>
    </source>
</evidence>
<accession>A0A3B6SUS3</accession>
<dbReference type="Pfam" id="PF23635">
    <property type="entry name" value="Beta-prop_AT5G49610-like"/>
    <property type="match status" value="1"/>
</dbReference>
<dbReference type="STRING" id="4565.A0A3B6SUS3"/>
<protein>
    <recommendedName>
        <fullName evidence="1">F-box protein AT5G49610-like beta-propeller domain-containing protein</fullName>
    </recommendedName>
</protein>
<dbReference type="AlphaFoldDB" id="A0A3B6SUS3"/>
<reference evidence="2" key="1">
    <citation type="submission" date="2018-08" db="EMBL/GenBank/DDBJ databases">
        <authorList>
            <person name="Rossello M."/>
        </authorList>
    </citation>
    <scope>NUCLEOTIDE SEQUENCE [LARGE SCALE GENOMIC DNA]</scope>
    <source>
        <strain evidence="2">cv. Chinese Spring</strain>
    </source>
</reference>
<evidence type="ECO:0000313" key="3">
    <source>
        <dbReference type="Proteomes" id="UP000019116"/>
    </source>
</evidence>
<organism evidence="2">
    <name type="scientific">Triticum aestivum</name>
    <name type="common">Wheat</name>
    <dbReference type="NCBI Taxonomy" id="4565"/>
    <lineage>
        <taxon>Eukaryota</taxon>
        <taxon>Viridiplantae</taxon>
        <taxon>Streptophyta</taxon>
        <taxon>Embryophyta</taxon>
        <taxon>Tracheophyta</taxon>
        <taxon>Spermatophyta</taxon>
        <taxon>Magnoliopsida</taxon>
        <taxon>Liliopsida</taxon>
        <taxon>Poales</taxon>
        <taxon>Poaceae</taxon>
        <taxon>BOP clade</taxon>
        <taxon>Pooideae</taxon>
        <taxon>Triticodae</taxon>
        <taxon>Triticeae</taxon>
        <taxon>Triticinae</taxon>
        <taxon>Triticum</taxon>
    </lineage>
</organism>
<dbReference type="PANTHER" id="PTHR33186">
    <property type="entry name" value="OS10G0136150 PROTEIN-RELATED"/>
    <property type="match status" value="1"/>
</dbReference>
<reference evidence="2" key="2">
    <citation type="submission" date="2018-10" db="UniProtKB">
        <authorList>
            <consortium name="EnsemblPlants"/>
        </authorList>
    </citation>
    <scope>IDENTIFICATION</scope>
</reference>
<sequence length="308" mass="34912">MPAARFSLPLPMPKGIIPYHKRWNIMGCRHGLAVLVNLSQHEIMVLDPLSRQQYHVTCPPGLMLGQDSTVVCCHAAVVCTDNEDGHVHGDCFSRPLKLVFIWVTENLEDMHTQAFACLYESVSGLWGDISSMECTYEVYDIGPSVLVENALCWLLFGSDVLVFDLQSQRLSVIKKPIDTDSYGSVQLLRTDDGGLGLAYLSELTIQLWERKSNCDGVVSWVLLQKTIQLDELFPHRVFSDFKMVLISGYDEDTHVIILSAVTGVFMLQLDSMQINHITKRNSIYYLTFHPYTNFYTTGYTSMPTWDKQ</sequence>
<dbReference type="PANTHER" id="PTHR33186:SF16">
    <property type="entry name" value="F-BOX ASSOCIATED DOMAIN-CONTAINING PROTEIN"/>
    <property type="match status" value="1"/>
</dbReference>
<keyword evidence="3" id="KW-1185">Reference proteome</keyword>
<name>A0A3B6SUS3_WHEAT</name>